<dbReference type="OrthoDB" id="10261348at2759"/>
<dbReference type="GO" id="GO:0071014">
    <property type="term" value="C:post-mRNA release spliceosomal complex"/>
    <property type="evidence" value="ECO:0007669"/>
    <property type="project" value="TreeGrafter"/>
</dbReference>
<organism evidence="2 3">
    <name type="scientific">Rhizopus stolonifer</name>
    <name type="common">Rhizopus nigricans</name>
    <dbReference type="NCBI Taxonomy" id="4846"/>
    <lineage>
        <taxon>Eukaryota</taxon>
        <taxon>Fungi</taxon>
        <taxon>Fungi incertae sedis</taxon>
        <taxon>Mucoromycota</taxon>
        <taxon>Mucoromycotina</taxon>
        <taxon>Mucoromycetes</taxon>
        <taxon>Mucorales</taxon>
        <taxon>Mucorineae</taxon>
        <taxon>Rhizopodaceae</taxon>
        <taxon>Rhizopus</taxon>
    </lineage>
</organism>
<comment type="caution">
    <text evidence="2">The sequence shown here is derived from an EMBL/GenBank/DDBJ whole genome shotgun (WGS) entry which is preliminary data.</text>
</comment>
<reference evidence="2 3" key="1">
    <citation type="journal article" date="2018" name="G3 (Bethesda)">
        <title>Phylogenetic and Phylogenomic Definition of Rhizopus Species.</title>
        <authorList>
            <person name="Gryganskyi A.P."/>
            <person name="Golan J."/>
            <person name="Dolatabadi S."/>
            <person name="Mondo S."/>
            <person name="Robb S."/>
            <person name="Idnurm A."/>
            <person name="Muszewska A."/>
            <person name="Steczkiewicz K."/>
            <person name="Masonjones S."/>
            <person name="Liao H.L."/>
            <person name="Gajdeczka M.T."/>
            <person name="Anike F."/>
            <person name="Vuek A."/>
            <person name="Anishchenko I.M."/>
            <person name="Voigt K."/>
            <person name="de Hoog G.S."/>
            <person name="Smith M.E."/>
            <person name="Heitman J."/>
            <person name="Vilgalys R."/>
            <person name="Stajich J.E."/>
        </authorList>
    </citation>
    <scope>NUCLEOTIDE SEQUENCE [LARGE SCALE GENOMIC DNA]</scope>
    <source>
        <strain evidence="2 3">LSU 92-RS-03</strain>
    </source>
</reference>
<dbReference type="AlphaFoldDB" id="A0A367J415"/>
<dbReference type="InterPro" id="IPR013169">
    <property type="entry name" value="mRNA_splic_Cwf18-like"/>
</dbReference>
<dbReference type="PANTHER" id="PTHR31551:SF1">
    <property type="entry name" value="COILED-COIL DOMAIN-CONTAINING PROTEIN 12"/>
    <property type="match status" value="1"/>
</dbReference>
<feature type="compositionally biased region" description="Basic and acidic residues" evidence="1">
    <location>
        <begin position="1"/>
        <end position="13"/>
    </location>
</feature>
<dbReference type="STRING" id="4846.A0A367J415"/>
<feature type="region of interest" description="Disordered" evidence="1">
    <location>
        <begin position="1"/>
        <end position="46"/>
    </location>
</feature>
<proteinExistence type="predicted"/>
<dbReference type="Proteomes" id="UP000253551">
    <property type="component" value="Unassembled WGS sequence"/>
</dbReference>
<protein>
    <submittedName>
        <fullName evidence="2">Coiled-coil domain-containing protein 12</fullName>
    </submittedName>
</protein>
<dbReference type="PANTHER" id="PTHR31551">
    <property type="entry name" value="PRE-MRNA-SPLICING FACTOR CWF18"/>
    <property type="match status" value="1"/>
</dbReference>
<dbReference type="GO" id="GO:0005684">
    <property type="term" value="C:U2-type spliceosomal complex"/>
    <property type="evidence" value="ECO:0007669"/>
    <property type="project" value="TreeGrafter"/>
</dbReference>
<dbReference type="Pfam" id="PF08315">
    <property type="entry name" value="cwf18"/>
    <property type="match status" value="1"/>
</dbReference>
<gene>
    <name evidence="2" type="primary">CCDC12</name>
    <name evidence="2" type="ORF">CU098_008849</name>
</gene>
<dbReference type="EMBL" id="PJQM01004380">
    <property type="protein sequence ID" value="RCH84663.1"/>
    <property type="molecule type" value="Genomic_DNA"/>
</dbReference>
<accession>A0A367J415</accession>
<sequence length="155" mass="17866">MDQEAQKRKERLAAIRKRKLESSASQNDRSAEDAEKTLKFRSYTPNDENLKSHVNIATPADVGDTVESETKNLTKEALAEHAEKEKEEVDLFNLAPKKPNWDLKRDVEKKLQKLDRKTQKAIYEIIRMRLEKDDNVNLAEAVANAETQQNFLEEA</sequence>
<keyword evidence="3" id="KW-1185">Reference proteome</keyword>
<evidence type="ECO:0000313" key="2">
    <source>
        <dbReference type="EMBL" id="RCH84663.1"/>
    </source>
</evidence>
<feature type="compositionally biased region" description="Basic and acidic residues" evidence="1">
    <location>
        <begin position="29"/>
        <end position="38"/>
    </location>
</feature>
<name>A0A367J415_RHIST</name>
<evidence type="ECO:0000256" key="1">
    <source>
        <dbReference type="SAM" id="MobiDB-lite"/>
    </source>
</evidence>
<evidence type="ECO:0000313" key="3">
    <source>
        <dbReference type="Proteomes" id="UP000253551"/>
    </source>
</evidence>